<name>A0A2K5IYU8_COLAP</name>
<dbReference type="Proteomes" id="UP000233080">
    <property type="component" value="Unassembled WGS sequence"/>
</dbReference>
<organism evidence="5 6">
    <name type="scientific">Colobus angolensis palliatus</name>
    <name type="common">Peters' Angolan colobus</name>
    <dbReference type="NCBI Taxonomy" id="336983"/>
    <lineage>
        <taxon>Eukaryota</taxon>
        <taxon>Metazoa</taxon>
        <taxon>Chordata</taxon>
        <taxon>Craniata</taxon>
        <taxon>Vertebrata</taxon>
        <taxon>Euteleostomi</taxon>
        <taxon>Mammalia</taxon>
        <taxon>Eutheria</taxon>
        <taxon>Euarchontoglires</taxon>
        <taxon>Primates</taxon>
        <taxon>Haplorrhini</taxon>
        <taxon>Catarrhini</taxon>
        <taxon>Cercopithecidae</taxon>
        <taxon>Colobinae</taxon>
        <taxon>Colobus</taxon>
    </lineage>
</organism>
<reference evidence="5" key="2">
    <citation type="submission" date="2025-09" db="UniProtKB">
        <authorList>
            <consortium name="Ensembl"/>
        </authorList>
    </citation>
    <scope>IDENTIFICATION</scope>
</reference>
<dbReference type="PANTHER" id="PTHR11783">
    <property type="entry name" value="SULFOTRANSFERASE SULT"/>
    <property type="match status" value="1"/>
</dbReference>
<evidence type="ECO:0000256" key="2">
    <source>
        <dbReference type="ARBA" id="ARBA00022679"/>
    </source>
</evidence>
<dbReference type="InterPro" id="IPR000863">
    <property type="entry name" value="Sulfotransferase_dom"/>
</dbReference>
<evidence type="ECO:0000313" key="6">
    <source>
        <dbReference type="Proteomes" id="UP000233080"/>
    </source>
</evidence>
<reference evidence="5" key="1">
    <citation type="submission" date="2025-08" db="UniProtKB">
        <authorList>
            <consortium name="Ensembl"/>
        </authorList>
    </citation>
    <scope>IDENTIFICATION</scope>
</reference>
<comment type="similarity">
    <text evidence="1 3">Belongs to the sulfotransferase 1 family.</text>
</comment>
<evidence type="ECO:0000256" key="1">
    <source>
        <dbReference type="ARBA" id="ARBA00005771"/>
    </source>
</evidence>
<keyword evidence="2 3" id="KW-0808">Transferase</keyword>
<dbReference type="GO" id="GO:0008146">
    <property type="term" value="F:sulfotransferase activity"/>
    <property type="evidence" value="ECO:0007669"/>
    <property type="project" value="InterPro"/>
</dbReference>
<protein>
    <recommendedName>
        <fullName evidence="3">Sulfotransferase</fullName>
        <ecNumber evidence="3">2.8.2.-</ecNumber>
    </recommendedName>
</protein>
<proteinExistence type="inferred from homology"/>
<sequence length="290" mass="33752">MADKSKFIEYIDEALEKSKETALSRLFFTYQGIPYPITMCTSETFQALDTFEARHDDIVLASYPKCGSNWILHIVHELIFAVSKKKYEYPEFPVLECGDSDKYQRMKGFPSPRILATHLHYDKLPGSIFKNKAKILVIFRNPKDTAVSFFHFHNDVPDIPSYCSWDEFFRQFMKGQVSWGSYFDFAISWNKHLDGDNVKFVLYEDLKELTAGIYHILNILLGLNFIVKNTEVLRNILTDIWVYCFLCVVGEVGDWKNLFSETQNQEMDEKFKECLAGTSLGAKLKYESYC</sequence>
<dbReference type="EC" id="2.8.2.-" evidence="3"/>
<dbReference type="Ensembl" id="ENSCANT00000044841.1">
    <property type="protein sequence ID" value="ENSCANP00000021863.1"/>
    <property type="gene ID" value="ENSCANG00000034372.1"/>
</dbReference>
<accession>A0A2K5IYU8</accession>
<feature type="domain" description="Sulfotransferase" evidence="4">
    <location>
        <begin position="56"/>
        <end position="212"/>
    </location>
</feature>
<dbReference type="SUPFAM" id="SSF52540">
    <property type="entry name" value="P-loop containing nucleoside triphosphate hydrolases"/>
    <property type="match status" value="1"/>
</dbReference>
<evidence type="ECO:0000259" key="4">
    <source>
        <dbReference type="Pfam" id="PF00685"/>
    </source>
</evidence>
<evidence type="ECO:0000256" key="3">
    <source>
        <dbReference type="RuleBase" id="RU361155"/>
    </source>
</evidence>
<dbReference type="Gene3D" id="3.40.50.300">
    <property type="entry name" value="P-loop containing nucleotide triphosphate hydrolases"/>
    <property type="match status" value="1"/>
</dbReference>
<evidence type="ECO:0000313" key="5">
    <source>
        <dbReference type="Ensembl" id="ENSCANP00000021863.1"/>
    </source>
</evidence>
<dbReference type="AlphaFoldDB" id="A0A2K5IYU8"/>
<dbReference type="OMA" id="EFPILEC"/>
<dbReference type="STRING" id="336983.ENSCANP00000021863"/>
<keyword evidence="6" id="KW-1185">Reference proteome</keyword>
<dbReference type="Pfam" id="PF00685">
    <property type="entry name" value="Sulfotransfer_1"/>
    <property type="match status" value="1"/>
</dbReference>
<dbReference type="InterPro" id="IPR027417">
    <property type="entry name" value="P-loop_NTPase"/>
</dbReference>